<dbReference type="GeneID" id="127741520"/>
<evidence type="ECO:0000313" key="2">
    <source>
        <dbReference type="RefSeq" id="XP_052110178.1"/>
    </source>
</evidence>
<sequence length="263" mass="29428">MELDALDTILVQNKSMSQQINAITQHLSGMEVSAINAQDTSYNMSGGFTQGENYEYGQFIPEQKTRASLKDLEVQMSQLATKVAEIDQRSTNTLPSNTIPNPREECKVISLVSGLVIGEEAQVTEEPVEEEAPEKAEDAVAHSPLRHLENPFPIDLKKHLVLPKAPEYKLKMPYPQRLQKNTKDKQFLKFLEELLFKKRTLKGDETVVLTKKCSSIIQSNLPRKMPDPGSFQISCTIGSTTFKKVLCDLGTSINLMSLSVMKK</sequence>
<accession>A0A9C6WQ33</accession>
<dbReference type="RefSeq" id="XP_052110178.1">
    <property type="nucleotide sequence ID" value="XM_052254218.1"/>
</dbReference>
<keyword evidence="1" id="KW-1185">Reference proteome</keyword>
<dbReference type="KEGG" id="adu:127741520"/>
<dbReference type="PANTHER" id="PTHR33067">
    <property type="entry name" value="RNA-DIRECTED DNA POLYMERASE-RELATED"/>
    <property type="match status" value="1"/>
</dbReference>
<protein>
    <submittedName>
        <fullName evidence="2">Uncharacterized protein LOC127741520</fullName>
    </submittedName>
</protein>
<gene>
    <name evidence="2" type="primary">LOC127741520</name>
</gene>
<dbReference type="Proteomes" id="UP000515211">
    <property type="component" value="Chromosome 9"/>
</dbReference>
<reference evidence="2" key="2">
    <citation type="submission" date="2025-08" db="UniProtKB">
        <authorList>
            <consortium name="RefSeq"/>
        </authorList>
    </citation>
    <scope>IDENTIFICATION</scope>
    <source>
        <tissue evidence="2">Whole plant</tissue>
    </source>
</reference>
<evidence type="ECO:0000313" key="1">
    <source>
        <dbReference type="Proteomes" id="UP000515211"/>
    </source>
</evidence>
<proteinExistence type="predicted"/>
<reference evidence="1" key="1">
    <citation type="journal article" date="2016" name="Nat. Genet.">
        <title>The genome sequences of Arachis duranensis and Arachis ipaensis, the diploid ancestors of cultivated peanut.</title>
        <authorList>
            <person name="Bertioli D.J."/>
            <person name="Cannon S.B."/>
            <person name="Froenicke L."/>
            <person name="Huang G."/>
            <person name="Farmer A.D."/>
            <person name="Cannon E.K."/>
            <person name="Liu X."/>
            <person name="Gao D."/>
            <person name="Clevenger J."/>
            <person name="Dash S."/>
            <person name="Ren L."/>
            <person name="Moretzsohn M.C."/>
            <person name="Shirasawa K."/>
            <person name="Huang W."/>
            <person name="Vidigal B."/>
            <person name="Abernathy B."/>
            <person name="Chu Y."/>
            <person name="Niederhuth C.E."/>
            <person name="Umale P."/>
            <person name="Araujo A.C."/>
            <person name="Kozik A."/>
            <person name="Kim K.D."/>
            <person name="Burow M.D."/>
            <person name="Varshney R.K."/>
            <person name="Wang X."/>
            <person name="Zhang X."/>
            <person name="Barkley N."/>
            <person name="Guimaraes P.M."/>
            <person name="Isobe S."/>
            <person name="Guo B."/>
            <person name="Liao B."/>
            <person name="Stalker H.T."/>
            <person name="Schmitz R.J."/>
            <person name="Scheffler B.E."/>
            <person name="Leal-Bertioli S.C."/>
            <person name="Xun X."/>
            <person name="Jackson S.A."/>
            <person name="Michelmore R."/>
            <person name="Ozias-Akins P."/>
        </authorList>
    </citation>
    <scope>NUCLEOTIDE SEQUENCE [LARGE SCALE GENOMIC DNA]</scope>
    <source>
        <strain evidence="1">cv. V14167</strain>
    </source>
</reference>
<dbReference type="AlphaFoldDB" id="A0A9C6WQ33"/>
<organism evidence="1 2">
    <name type="scientific">Arachis duranensis</name>
    <name type="common">Wild peanut</name>
    <dbReference type="NCBI Taxonomy" id="130453"/>
    <lineage>
        <taxon>Eukaryota</taxon>
        <taxon>Viridiplantae</taxon>
        <taxon>Streptophyta</taxon>
        <taxon>Embryophyta</taxon>
        <taxon>Tracheophyta</taxon>
        <taxon>Spermatophyta</taxon>
        <taxon>Magnoliopsida</taxon>
        <taxon>eudicotyledons</taxon>
        <taxon>Gunneridae</taxon>
        <taxon>Pentapetalae</taxon>
        <taxon>rosids</taxon>
        <taxon>fabids</taxon>
        <taxon>Fabales</taxon>
        <taxon>Fabaceae</taxon>
        <taxon>Papilionoideae</taxon>
        <taxon>50 kb inversion clade</taxon>
        <taxon>dalbergioids sensu lato</taxon>
        <taxon>Dalbergieae</taxon>
        <taxon>Pterocarpus clade</taxon>
        <taxon>Arachis</taxon>
    </lineage>
</organism>
<name>A0A9C6WQ33_ARADU</name>
<dbReference type="PANTHER" id="PTHR33067:SF9">
    <property type="entry name" value="RNA-DIRECTED DNA POLYMERASE"/>
    <property type="match status" value="1"/>
</dbReference>